<evidence type="ECO:0000256" key="2">
    <source>
        <dbReference type="ARBA" id="ARBA00022729"/>
    </source>
</evidence>
<comment type="subcellular location">
    <subcellularLocation>
        <location evidence="1">Membrane</location>
    </subcellularLocation>
</comment>
<keyword evidence="2 6" id="KW-0732">Signal</keyword>
<organism evidence="8 9">
    <name type="scientific">Stieleria magnilauensis</name>
    <dbReference type="NCBI Taxonomy" id="2527963"/>
    <lineage>
        <taxon>Bacteria</taxon>
        <taxon>Pseudomonadati</taxon>
        <taxon>Planctomycetota</taxon>
        <taxon>Planctomycetia</taxon>
        <taxon>Pirellulales</taxon>
        <taxon>Pirellulaceae</taxon>
        <taxon>Stieleria</taxon>
    </lineage>
</organism>
<feature type="domain" description="Type II/III secretion system secretin-like" evidence="7">
    <location>
        <begin position="654"/>
        <end position="808"/>
    </location>
</feature>
<dbReference type="Pfam" id="PF00263">
    <property type="entry name" value="Secretin"/>
    <property type="match status" value="1"/>
</dbReference>
<dbReference type="Gene3D" id="3.30.1370.130">
    <property type="match status" value="1"/>
</dbReference>
<dbReference type="InterPro" id="IPR001775">
    <property type="entry name" value="GspD/PilQ"/>
</dbReference>
<evidence type="ECO:0000256" key="5">
    <source>
        <dbReference type="SAM" id="MobiDB-lite"/>
    </source>
</evidence>
<dbReference type="InterPro" id="IPR050810">
    <property type="entry name" value="Bact_Secretion_Sys_Channel"/>
</dbReference>
<feature type="region of interest" description="Disordered" evidence="5">
    <location>
        <begin position="128"/>
        <end position="264"/>
    </location>
</feature>
<keyword evidence="9" id="KW-1185">Reference proteome</keyword>
<feature type="compositionally biased region" description="Polar residues" evidence="5">
    <location>
        <begin position="183"/>
        <end position="196"/>
    </location>
</feature>
<sequence>MRILSLAIIGTLCLGMMPCAQTADSKDDRASNIAAAEAGGPRPARLPEKSSDTACENPPALLLRGKSKTVLQAENAATGVFQVDMATAHQLFALPAEIDASAIQLVAPSDDLPQGPVALVAFESTESSSAADSASSDDSTSPATEPSQWRLRGRSQSSSQHDNAPLTALPSPPTDVKPLTDSADPSSVDPSNTQADTPHVAAGIRPATRQRKTTGASRIASIVGKTPIALPVPNRPSDVRSSGHTSLPTATSAGTTQRRQTALSPQRIPDALRPVASARLIAAPDPVGTMPQPLKPIAARATYTPMAPSHPTDIGNLQSLHVAASSTDQRSTAANTTDRRGSIDYVVHHAEPDAAQRRDVQIADLIVGSLPQSTRRVAQVGAESDSAESDEAKDPAVPAELPQPAADRKGFAIPLKPAPGTDRATLEKHADLVTLIANDADLRSVLRMIADHHKLNLVIGPDVNGPVTVSIRGARLDEVLDAILGVAGFHWHRSDNLLYVTGADSAALDRKVQGRRLQVYPLNYVAATDVQSVVTGLLSPVGKAYTSEADQLDQLKTRELLIVEDNEAGHQRVSQYIAQVDIPPRQVLVEAHVLQIDLNDEERHGVNLRALARVSGAKVLLEGSGFAEENPDGPSLAFRIDGTDIGHLIEAIHVNTNSRTLASPKVSVVNRQTAKVQIGQRLPYAVATTTQTATIQNVQFLDVGIVLEVTPVITQDGNILMTVLPKVSGGKITESGFPEEDTTQVSTTVLMPDGSGLVIGGLIRETDSQSEANIPLVGNIPVIKRMFNKRAVESRRNELVVALVTHIMHDPNPVREKECLDLQKALPPHAARELHYSPEIRYSNH</sequence>
<evidence type="ECO:0000256" key="1">
    <source>
        <dbReference type="ARBA" id="ARBA00004370"/>
    </source>
</evidence>
<dbReference type="InterPro" id="IPR004846">
    <property type="entry name" value="T2SS/T3SS_dom"/>
</dbReference>
<dbReference type="EMBL" id="CP036432">
    <property type="protein sequence ID" value="QDV82794.1"/>
    <property type="molecule type" value="Genomic_DNA"/>
</dbReference>
<evidence type="ECO:0000313" key="8">
    <source>
        <dbReference type="EMBL" id="QDV82794.1"/>
    </source>
</evidence>
<feature type="signal peptide" evidence="6">
    <location>
        <begin position="1"/>
        <end position="22"/>
    </location>
</feature>
<dbReference type="InterPro" id="IPR038591">
    <property type="entry name" value="NolW-like_sf"/>
</dbReference>
<keyword evidence="3" id="KW-0472">Membrane</keyword>
<name>A0ABX5XSA8_9BACT</name>
<dbReference type="RefSeq" id="WP_419581124.1">
    <property type="nucleotide sequence ID" value="NZ_CP036432.1"/>
</dbReference>
<dbReference type="Gene3D" id="3.30.1370.120">
    <property type="match status" value="1"/>
</dbReference>
<feature type="compositionally biased region" description="Polar residues" evidence="5">
    <location>
        <begin position="239"/>
        <end position="264"/>
    </location>
</feature>
<dbReference type="PRINTS" id="PR00811">
    <property type="entry name" value="BCTERIALGSPD"/>
</dbReference>
<evidence type="ECO:0000256" key="6">
    <source>
        <dbReference type="SAM" id="SignalP"/>
    </source>
</evidence>
<evidence type="ECO:0000256" key="3">
    <source>
        <dbReference type="ARBA" id="ARBA00023136"/>
    </source>
</evidence>
<dbReference type="Proteomes" id="UP000318081">
    <property type="component" value="Chromosome"/>
</dbReference>
<feature type="region of interest" description="Disordered" evidence="5">
    <location>
        <begin position="373"/>
        <end position="403"/>
    </location>
</feature>
<feature type="region of interest" description="Disordered" evidence="5">
    <location>
        <begin position="35"/>
        <end position="55"/>
    </location>
</feature>
<feature type="compositionally biased region" description="Low complexity" evidence="5">
    <location>
        <begin position="128"/>
        <end position="147"/>
    </location>
</feature>
<dbReference type="PANTHER" id="PTHR30332:SF24">
    <property type="entry name" value="SECRETIN GSPD-RELATED"/>
    <property type="match status" value="1"/>
</dbReference>
<evidence type="ECO:0000313" key="9">
    <source>
        <dbReference type="Proteomes" id="UP000318081"/>
    </source>
</evidence>
<accession>A0ABX5XSA8</accession>
<gene>
    <name evidence="8" type="primary">pilQ_1</name>
    <name evidence="8" type="ORF">TBK1r_17260</name>
</gene>
<evidence type="ECO:0000256" key="4">
    <source>
        <dbReference type="RuleBase" id="RU004003"/>
    </source>
</evidence>
<evidence type="ECO:0000259" key="7">
    <source>
        <dbReference type="Pfam" id="PF00263"/>
    </source>
</evidence>
<dbReference type="PANTHER" id="PTHR30332">
    <property type="entry name" value="PROBABLE GENERAL SECRETION PATHWAY PROTEIN D"/>
    <property type="match status" value="1"/>
</dbReference>
<feature type="chain" id="PRO_5047466565" evidence="6">
    <location>
        <begin position="23"/>
        <end position="845"/>
    </location>
</feature>
<reference evidence="8 9" key="1">
    <citation type="submission" date="2019-02" db="EMBL/GenBank/DDBJ databases">
        <title>Deep-cultivation of Planctomycetes and their phenomic and genomic characterization uncovers novel biology.</title>
        <authorList>
            <person name="Wiegand S."/>
            <person name="Jogler M."/>
            <person name="Boedeker C."/>
            <person name="Pinto D."/>
            <person name="Vollmers J."/>
            <person name="Rivas-Marin E."/>
            <person name="Kohn T."/>
            <person name="Peeters S.H."/>
            <person name="Heuer A."/>
            <person name="Rast P."/>
            <person name="Oberbeckmann S."/>
            <person name="Bunk B."/>
            <person name="Jeske O."/>
            <person name="Meyerdierks A."/>
            <person name="Storesund J.E."/>
            <person name="Kallscheuer N."/>
            <person name="Luecker S."/>
            <person name="Lage O.M."/>
            <person name="Pohl T."/>
            <person name="Merkel B.J."/>
            <person name="Hornburger P."/>
            <person name="Mueller R.-W."/>
            <person name="Bruemmer F."/>
            <person name="Labrenz M."/>
            <person name="Spormann A.M."/>
            <person name="Op den Camp H."/>
            <person name="Overmann J."/>
            <person name="Amann R."/>
            <person name="Jetten M.S.M."/>
            <person name="Mascher T."/>
            <person name="Medema M.H."/>
            <person name="Devos D.P."/>
            <person name="Kaster A.-K."/>
            <person name="Ovreas L."/>
            <person name="Rohde M."/>
            <person name="Galperin M.Y."/>
            <person name="Jogler C."/>
        </authorList>
    </citation>
    <scope>NUCLEOTIDE SEQUENCE [LARGE SCALE GENOMIC DNA]</scope>
    <source>
        <strain evidence="8 9">TBK1r</strain>
    </source>
</reference>
<proteinExistence type="inferred from homology"/>
<protein>
    <submittedName>
        <fullName evidence="8">Type IV pilus biogenesis and competence protein PilQ</fullName>
    </submittedName>
</protein>
<comment type="similarity">
    <text evidence="4">Belongs to the bacterial secretin family.</text>
</comment>